<proteinExistence type="inferred from homology"/>
<dbReference type="EMBL" id="CP015136">
    <property type="protein sequence ID" value="AMY10174.1"/>
    <property type="molecule type" value="Genomic_DNA"/>
</dbReference>
<dbReference type="KEGG" id="abac:LuPra_03403"/>
<dbReference type="EC" id="6.3.5.4" evidence="3"/>
<dbReference type="NCBIfam" id="TIGR01536">
    <property type="entry name" value="asn_synth_AEB"/>
    <property type="match status" value="1"/>
</dbReference>
<keyword evidence="8" id="KW-0028">Amino-acid biosynthesis</keyword>
<comment type="pathway">
    <text evidence="1">Amino-acid biosynthesis; L-asparagine biosynthesis; L-asparagine from L-aspartate (L-Gln route): step 1/1.</text>
</comment>
<dbReference type="Pfam" id="PF13537">
    <property type="entry name" value="GATase_7"/>
    <property type="match status" value="1"/>
</dbReference>
<dbReference type="Gene3D" id="3.60.20.10">
    <property type="entry name" value="Glutamine Phosphoribosylpyrophosphate, subunit 1, domain 1"/>
    <property type="match status" value="1"/>
</dbReference>
<evidence type="ECO:0000256" key="6">
    <source>
        <dbReference type="ARBA" id="ARBA00022962"/>
    </source>
</evidence>
<dbReference type="InterPro" id="IPR029055">
    <property type="entry name" value="Ntn_hydrolases_N"/>
</dbReference>
<evidence type="ECO:0000256" key="10">
    <source>
        <dbReference type="PIRSR" id="PIRSR001589-3"/>
    </source>
</evidence>
<dbReference type="PROSITE" id="PS51278">
    <property type="entry name" value="GATASE_TYPE_2"/>
    <property type="match status" value="1"/>
</dbReference>
<dbReference type="InterPro" id="IPR001962">
    <property type="entry name" value="Asn_synthase"/>
</dbReference>
<sequence>MCGIVAIAHRDLRAPVSEAALRGMARTLVHRGPEDEGVLAGCGGGLGFRRLSFMDIPGGQQPFTNEAGNVHVVGNGEIYNYPELRGELEALGHRFRSGSDIEAALHAYEQWGCDAFTHLRGMFALALYDERTHALVAARDRAGEKPLFYADTTDGLFLASEVKALLVRPEVSREFDLQALDQFLTYEYVIAPRTLFAQIRSLPAAHYLVYRDGKVRVERYWDVAEVPVREWAAADAATAVRTALATAVDRQMMSDVPLGVFLSGGIDSSAIAAFMADAAVRRGVTVTSFSMGFRDQSYNELPYAREIATRFGLTHVEDLVTADVASLFDPLVAHLDQPFADVSFFPTYLVSRLARQHVKGVLAGDGGDELFGGYDAYAAQALAARLSRLTPDAAWQLADRVAQLVPPAAQKKGALNKVKRFLAGITSNTADLGHYRWMTFMDPPSRRRLYSPAMLDAALGGDVHREVREAFGAYRSDDAMNRELYADLRVYLADDILVKVDRMSMATSLETRAPFLDTDLMELAFSMPGHLKVRGDQRKIVLKQALRGVLPESILLRRKEGFSIPMKNWLRRELQPLMRDLLSAERLTRRGLFQPTEVARLMQEHVDGRANHAHQLFSLMVFERWADALEAPVQMPGIVAAS</sequence>
<organism evidence="12 13">
    <name type="scientific">Luteitalea pratensis</name>
    <dbReference type="NCBI Taxonomy" id="1855912"/>
    <lineage>
        <taxon>Bacteria</taxon>
        <taxon>Pseudomonadati</taxon>
        <taxon>Acidobacteriota</taxon>
        <taxon>Vicinamibacteria</taxon>
        <taxon>Vicinamibacterales</taxon>
        <taxon>Vicinamibacteraceae</taxon>
        <taxon>Luteitalea</taxon>
    </lineage>
</organism>
<evidence type="ECO:0000256" key="5">
    <source>
        <dbReference type="ARBA" id="ARBA00022840"/>
    </source>
</evidence>
<dbReference type="GO" id="GO:0004066">
    <property type="term" value="F:asparagine synthase (glutamine-hydrolyzing) activity"/>
    <property type="evidence" value="ECO:0007669"/>
    <property type="project" value="UniProtKB-EC"/>
</dbReference>
<dbReference type="InterPro" id="IPR017932">
    <property type="entry name" value="GATase_2_dom"/>
</dbReference>
<reference evidence="12 13" key="1">
    <citation type="journal article" date="2016" name="Genome Announc.">
        <title>First Complete Genome Sequence of a Subdivision 6 Acidobacterium Strain.</title>
        <authorList>
            <person name="Huang S."/>
            <person name="Vieira S."/>
            <person name="Bunk B."/>
            <person name="Riedel T."/>
            <person name="Sproer C."/>
            <person name="Overmann J."/>
        </authorList>
    </citation>
    <scope>NUCLEOTIDE SEQUENCE [LARGE SCALE GENOMIC DNA]</scope>
    <source>
        <strain evidence="13">DSM 100886 HEG_-6_39</strain>
    </source>
</reference>
<evidence type="ECO:0000256" key="2">
    <source>
        <dbReference type="ARBA" id="ARBA00005752"/>
    </source>
</evidence>
<dbReference type="InterPro" id="IPR006426">
    <property type="entry name" value="Asn_synth_AEB"/>
</dbReference>
<feature type="site" description="Important for beta-aspartyl-AMP intermediate formation" evidence="10">
    <location>
        <position position="365"/>
    </location>
</feature>
<dbReference type="STRING" id="1855912.LuPra_03403"/>
<keyword evidence="8" id="KW-0061">Asparagine biosynthesis</keyword>
<dbReference type="Proteomes" id="UP000076079">
    <property type="component" value="Chromosome"/>
</dbReference>
<keyword evidence="4 9" id="KW-0547">Nucleotide-binding</keyword>
<dbReference type="PANTHER" id="PTHR43284">
    <property type="entry name" value="ASPARAGINE SYNTHETASE (GLUTAMINE-HYDROLYZING)"/>
    <property type="match status" value="1"/>
</dbReference>
<evidence type="ECO:0000256" key="3">
    <source>
        <dbReference type="ARBA" id="ARBA00012737"/>
    </source>
</evidence>
<accession>A0A143PQT6</accession>
<evidence type="ECO:0000256" key="7">
    <source>
        <dbReference type="ARBA" id="ARBA00048741"/>
    </source>
</evidence>
<dbReference type="CDD" id="cd00712">
    <property type="entry name" value="AsnB"/>
    <property type="match status" value="1"/>
</dbReference>
<evidence type="ECO:0000313" key="13">
    <source>
        <dbReference type="Proteomes" id="UP000076079"/>
    </source>
</evidence>
<dbReference type="InterPro" id="IPR033738">
    <property type="entry name" value="AsnB_N"/>
</dbReference>
<evidence type="ECO:0000256" key="1">
    <source>
        <dbReference type="ARBA" id="ARBA00005187"/>
    </source>
</evidence>
<dbReference type="AlphaFoldDB" id="A0A143PQT6"/>
<feature type="binding site" evidence="9">
    <location>
        <position position="100"/>
    </location>
    <ligand>
        <name>L-glutamine</name>
        <dbReference type="ChEBI" id="CHEBI:58359"/>
    </ligand>
</feature>
<evidence type="ECO:0000259" key="11">
    <source>
        <dbReference type="PROSITE" id="PS51278"/>
    </source>
</evidence>
<dbReference type="GO" id="GO:0005524">
    <property type="term" value="F:ATP binding"/>
    <property type="evidence" value="ECO:0007669"/>
    <property type="project" value="UniProtKB-KW"/>
</dbReference>
<dbReference type="OrthoDB" id="9763290at2"/>
<feature type="active site" description="For GATase activity" evidence="8">
    <location>
        <position position="2"/>
    </location>
</feature>
<dbReference type="InterPro" id="IPR051786">
    <property type="entry name" value="ASN_synthetase/amidase"/>
</dbReference>
<evidence type="ECO:0000256" key="4">
    <source>
        <dbReference type="ARBA" id="ARBA00022741"/>
    </source>
</evidence>
<keyword evidence="13" id="KW-1185">Reference proteome</keyword>
<dbReference type="PIRSF" id="PIRSF001589">
    <property type="entry name" value="Asn_synthetase_glu-h"/>
    <property type="match status" value="1"/>
</dbReference>
<reference evidence="13" key="2">
    <citation type="submission" date="2016-04" db="EMBL/GenBank/DDBJ databases">
        <title>First Complete Genome Sequence of a Subdivision 6 Acidobacterium.</title>
        <authorList>
            <person name="Huang S."/>
            <person name="Vieira S."/>
            <person name="Bunk B."/>
            <person name="Riedel T."/>
            <person name="Sproeer C."/>
            <person name="Overmann J."/>
        </authorList>
    </citation>
    <scope>NUCLEOTIDE SEQUENCE [LARGE SCALE GENOMIC DNA]</scope>
    <source>
        <strain evidence="13">DSM 100886 HEG_-6_39</strain>
    </source>
</reference>
<dbReference type="SUPFAM" id="SSF56235">
    <property type="entry name" value="N-terminal nucleophile aminohydrolases (Ntn hydrolases)"/>
    <property type="match status" value="1"/>
</dbReference>
<dbReference type="PATRIC" id="fig|1813736.3.peg.3613"/>
<evidence type="ECO:0000256" key="8">
    <source>
        <dbReference type="PIRSR" id="PIRSR001589-1"/>
    </source>
</evidence>
<dbReference type="PANTHER" id="PTHR43284:SF1">
    <property type="entry name" value="ASPARAGINE SYNTHETASE"/>
    <property type="match status" value="1"/>
</dbReference>
<keyword evidence="12" id="KW-0436">Ligase</keyword>
<dbReference type="Gene3D" id="3.40.50.620">
    <property type="entry name" value="HUPs"/>
    <property type="match status" value="1"/>
</dbReference>
<dbReference type="GO" id="GO:0005829">
    <property type="term" value="C:cytosol"/>
    <property type="evidence" value="ECO:0007669"/>
    <property type="project" value="TreeGrafter"/>
</dbReference>
<dbReference type="RefSeq" id="WP_110171839.1">
    <property type="nucleotide sequence ID" value="NZ_CP015136.1"/>
</dbReference>
<comment type="catalytic activity">
    <reaction evidence="7">
        <text>L-aspartate + L-glutamine + ATP + H2O = L-asparagine + L-glutamate + AMP + diphosphate + H(+)</text>
        <dbReference type="Rhea" id="RHEA:12228"/>
        <dbReference type="ChEBI" id="CHEBI:15377"/>
        <dbReference type="ChEBI" id="CHEBI:15378"/>
        <dbReference type="ChEBI" id="CHEBI:29985"/>
        <dbReference type="ChEBI" id="CHEBI:29991"/>
        <dbReference type="ChEBI" id="CHEBI:30616"/>
        <dbReference type="ChEBI" id="CHEBI:33019"/>
        <dbReference type="ChEBI" id="CHEBI:58048"/>
        <dbReference type="ChEBI" id="CHEBI:58359"/>
        <dbReference type="ChEBI" id="CHEBI:456215"/>
        <dbReference type="EC" id="6.3.5.4"/>
    </reaction>
</comment>
<dbReference type="Pfam" id="PF00733">
    <property type="entry name" value="Asn_synthase"/>
    <property type="match status" value="1"/>
</dbReference>
<feature type="domain" description="Glutamine amidotransferase type-2" evidence="11">
    <location>
        <begin position="2"/>
        <end position="213"/>
    </location>
</feature>
<dbReference type="InterPro" id="IPR014729">
    <property type="entry name" value="Rossmann-like_a/b/a_fold"/>
</dbReference>
<dbReference type="CDD" id="cd01991">
    <property type="entry name" value="Asn_synthase_B_C"/>
    <property type="match status" value="1"/>
</dbReference>
<evidence type="ECO:0000256" key="9">
    <source>
        <dbReference type="PIRSR" id="PIRSR001589-2"/>
    </source>
</evidence>
<evidence type="ECO:0000313" key="12">
    <source>
        <dbReference type="EMBL" id="AMY10174.1"/>
    </source>
</evidence>
<keyword evidence="6 8" id="KW-0315">Glutamine amidotransferase</keyword>
<name>A0A143PQT6_LUTPR</name>
<dbReference type="SUPFAM" id="SSF52402">
    <property type="entry name" value="Adenine nucleotide alpha hydrolases-like"/>
    <property type="match status" value="1"/>
</dbReference>
<comment type="similarity">
    <text evidence="2">Belongs to the asparagine synthetase family.</text>
</comment>
<dbReference type="GO" id="GO:0006529">
    <property type="term" value="P:asparagine biosynthetic process"/>
    <property type="evidence" value="ECO:0007669"/>
    <property type="project" value="UniProtKB-KW"/>
</dbReference>
<keyword evidence="5 9" id="KW-0067">ATP-binding</keyword>
<gene>
    <name evidence="12" type="primary">asnB_2</name>
    <name evidence="12" type="ORF">LuPra_03403</name>
</gene>
<protein>
    <recommendedName>
        <fullName evidence="3">asparagine synthase (glutamine-hydrolyzing)</fullName>
        <ecNumber evidence="3">6.3.5.4</ecNumber>
    </recommendedName>
</protein>